<reference evidence="2 3" key="1">
    <citation type="submission" date="2018-07" db="EMBL/GenBank/DDBJ databases">
        <title>Parabacteroides acidifaciens nov. sp., isolated from human feces.</title>
        <authorList>
            <person name="Wang Y.J."/>
        </authorList>
    </citation>
    <scope>NUCLEOTIDE SEQUENCE [LARGE SCALE GENOMIC DNA]</scope>
    <source>
        <strain evidence="2 3">426-9</strain>
    </source>
</reference>
<gene>
    <name evidence="2" type="ORF">DWU89_10150</name>
    <name evidence="1" type="ORF">H8784_09890</name>
</gene>
<sequence>MKQPFTKVFYTSQQHITLLKSRGLVITDERKAADYLYNIGYFRLSAYFYPLLKLPKEQHQYKSGATFIQALDMYRFDRKLRLLLFNEIEKIEIAIRSCMTNAASEYFNDLFWITNPAYFYNMQNFQYTQDTIDAELKKSKEDFILHFQSAYTDSYPPAWMIAEILPLGMLCRIYTNLKDNVIKKRIAQHFGLQVPVFSSWIVILAGLRNMCCHHCRTWNRELAVITTEPRRTQFGWINSSRTDKRRMYYRICMIRYFLFTVSPGNTFEDKLKALLAAYPNIDTRAMGFPVGWENEDIWK</sequence>
<dbReference type="AlphaFoldDB" id="A0A3D8HE73"/>
<dbReference type="EMBL" id="JACRTI010000020">
    <property type="protein sequence ID" value="MBC8602027.1"/>
    <property type="molecule type" value="Genomic_DNA"/>
</dbReference>
<evidence type="ECO:0000313" key="2">
    <source>
        <dbReference type="EMBL" id="RDU49246.1"/>
    </source>
</evidence>
<accession>A0A3D8HE73</accession>
<dbReference type="EMBL" id="QREV01000020">
    <property type="protein sequence ID" value="RDU49246.1"/>
    <property type="molecule type" value="Genomic_DNA"/>
</dbReference>
<proteinExistence type="predicted"/>
<dbReference type="InterPro" id="IPR011664">
    <property type="entry name" value="Abi_system_AbiD/AbiF-like"/>
</dbReference>
<organism evidence="2 3">
    <name type="scientific">Parabacteroides acidifaciens</name>
    <dbReference type="NCBI Taxonomy" id="2290935"/>
    <lineage>
        <taxon>Bacteria</taxon>
        <taxon>Pseudomonadati</taxon>
        <taxon>Bacteroidota</taxon>
        <taxon>Bacteroidia</taxon>
        <taxon>Bacteroidales</taxon>
        <taxon>Tannerellaceae</taxon>
        <taxon>Parabacteroides</taxon>
    </lineage>
</organism>
<dbReference type="Proteomes" id="UP000256321">
    <property type="component" value="Unassembled WGS sequence"/>
</dbReference>
<evidence type="ECO:0000313" key="4">
    <source>
        <dbReference type="Proteomes" id="UP000629596"/>
    </source>
</evidence>
<dbReference type="Proteomes" id="UP000629596">
    <property type="component" value="Unassembled WGS sequence"/>
</dbReference>
<dbReference type="RefSeq" id="WP_115499535.1">
    <property type="nucleotide sequence ID" value="NZ_JACRTI010000020.1"/>
</dbReference>
<evidence type="ECO:0000313" key="3">
    <source>
        <dbReference type="Proteomes" id="UP000256321"/>
    </source>
</evidence>
<name>A0A3D8HE73_9BACT</name>
<reference evidence="1 4" key="2">
    <citation type="submission" date="2020-08" db="EMBL/GenBank/DDBJ databases">
        <title>Genome public.</title>
        <authorList>
            <person name="Liu C."/>
            <person name="Sun Q."/>
        </authorList>
    </citation>
    <scope>NUCLEOTIDE SEQUENCE [LARGE SCALE GENOMIC DNA]</scope>
    <source>
        <strain evidence="1 4">426_9</strain>
    </source>
</reference>
<comment type="caution">
    <text evidence="2">The sequence shown here is derived from an EMBL/GenBank/DDBJ whole genome shotgun (WGS) entry which is preliminary data.</text>
</comment>
<keyword evidence="4" id="KW-1185">Reference proteome</keyword>
<protein>
    <submittedName>
        <fullName evidence="2">Abi family protein</fullName>
    </submittedName>
</protein>
<evidence type="ECO:0000313" key="1">
    <source>
        <dbReference type="EMBL" id="MBC8602027.1"/>
    </source>
</evidence>
<dbReference type="Pfam" id="PF07751">
    <property type="entry name" value="Abi_2"/>
    <property type="match status" value="1"/>
</dbReference>